<dbReference type="EMBL" id="UYWW01009834">
    <property type="protein sequence ID" value="VDM17156.1"/>
    <property type="molecule type" value="Genomic_DNA"/>
</dbReference>
<gene>
    <name evidence="1" type="ORF">WBA_LOCUS9639</name>
</gene>
<evidence type="ECO:0000313" key="1">
    <source>
        <dbReference type="EMBL" id="VDM17156.1"/>
    </source>
</evidence>
<dbReference type="InParanoid" id="A0A3P7EC23"/>
<protein>
    <submittedName>
        <fullName evidence="1">Uncharacterized protein</fullName>
    </submittedName>
</protein>
<dbReference type="Proteomes" id="UP000270924">
    <property type="component" value="Unassembled WGS sequence"/>
</dbReference>
<accession>A0A3P7EC23</accession>
<keyword evidence="2" id="KW-1185">Reference proteome</keyword>
<proteinExistence type="predicted"/>
<organism evidence="1 2">
    <name type="scientific">Wuchereria bancrofti</name>
    <dbReference type="NCBI Taxonomy" id="6293"/>
    <lineage>
        <taxon>Eukaryota</taxon>
        <taxon>Metazoa</taxon>
        <taxon>Ecdysozoa</taxon>
        <taxon>Nematoda</taxon>
        <taxon>Chromadorea</taxon>
        <taxon>Rhabditida</taxon>
        <taxon>Spirurina</taxon>
        <taxon>Spiruromorpha</taxon>
        <taxon>Filarioidea</taxon>
        <taxon>Onchocercidae</taxon>
        <taxon>Wuchereria</taxon>
    </lineage>
</organism>
<reference evidence="1 2" key="1">
    <citation type="submission" date="2018-11" db="EMBL/GenBank/DDBJ databases">
        <authorList>
            <consortium name="Pathogen Informatics"/>
        </authorList>
    </citation>
    <scope>NUCLEOTIDE SEQUENCE [LARGE SCALE GENOMIC DNA]</scope>
</reference>
<evidence type="ECO:0000313" key="2">
    <source>
        <dbReference type="Proteomes" id="UP000270924"/>
    </source>
</evidence>
<sequence>MSACDFHMQKRFPKHSSSFNHFQKNSNFIKNFPDTNIPISSKPIEPTNISYETTRLPTIHAMKHTEHFWAYMPSSKDDHEKAENALVSFQPSYQIKEVGLSLKLTNEFKEDDLSCCFYDSASKALEVPLVFRIKCSVRKCAAFATLTVLISG</sequence>
<name>A0A3P7EC23_WUCBA</name>
<dbReference type="AlphaFoldDB" id="A0A3P7EC23"/>